<dbReference type="AlphaFoldDB" id="A0A2U1D4I0"/>
<dbReference type="RefSeq" id="WP_089939904.1">
    <property type="nucleotide sequence ID" value="NZ_CAKOEX010000012.1"/>
</dbReference>
<evidence type="ECO:0000313" key="1">
    <source>
        <dbReference type="EMBL" id="PVY82584.1"/>
    </source>
</evidence>
<accession>A0A2U1D4I0</accession>
<proteinExistence type="predicted"/>
<name>A0A2U1D4I0_9LACO</name>
<organism evidence="1 2">
    <name type="scientific">Convivina intestini</name>
    <dbReference type="NCBI Taxonomy" id="1505726"/>
    <lineage>
        <taxon>Bacteria</taxon>
        <taxon>Bacillati</taxon>
        <taxon>Bacillota</taxon>
        <taxon>Bacilli</taxon>
        <taxon>Lactobacillales</taxon>
        <taxon>Lactobacillaceae</taxon>
        <taxon>Convivina</taxon>
    </lineage>
</organism>
<sequence>MFNKIPFFNKFFNHKQVAIDESDWRQTSQASIFFPGYQAELTNETSQAEIVSLQAAFLQRFDERMQQKLKKIKKADERDRYIIDEINQVRQFSPDMSIEIRTKLAQIKRSLLEK</sequence>
<keyword evidence="2" id="KW-1185">Reference proteome</keyword>
<comment type="caution">
    <text evidence="1">The sequence shown here is derived from an EMBL/GenBank/DDBJ whole genome shotgun (WGS) entry which is preliminary data.</text>
</comment>
<reference evidence="1 2" key="1">
    <citation type="submission" date="2018-04" db="EMBL/GenBank/DDBJ databases">
        <title>Genomic Encyclopedia of Type Strains, Phase IV (KMG-IV): sequencing the most valuable type-strain genomes for metagenomic binning, comparative biology and taxonomic classification.</title>
        <authorList>
            <person name="Goeker M."/>
        </authorList>
    </citation>
    <scope>NUCLEOTIDE SEQUENCE [LARGE SCALE GENOMIC DNA]</scope>
    <source>
        <strain evidence="1 2">DSM 28795</strain>
    </source>
</reference>
<dbReference type="EMBL" id="QEKT01000011">
    <property type="protein sequence ID" value="PVY82584.1"/>
    <property type="molecule type" value="Genomic_DNA"/>
</dbReference>
<evidence type="ECO:0000313" key="2">
    <source>
        <dbReference type="Proteomes" id="UP000245433"/>
    </source>
</evidence>
<protein>
    <submittedName>
        <fullName evidence="1">Uncharacterized protein</fullName>
    </submittedName>
</protein>
<dbReference type="Proteomes" id="UP000245433">
    <property type="component" value="Unassembled WGS sequence"/>
</dbReference>
<gene>
    <name evidence="1" type="ORF">C7384_11121</name>
</gene>